<dbReference type="InterPro" id="IPR002173">
    <property type="entry name" value="Carboh/pur_kinase_PfkB_CS"/>
</dbReference>
<proteinExistence type="inferred from homology"/>
<reference evidence="5" key="1">
    <citation type="submission" date="2020-10" db="EMBL/GenBank/DDBJ databases">
        <authorList>
            <person name="Gilroy R."/>
        </authorList>
    </citation>
    <scope>NUCLEOTIDE SEQUENCE</scope>
    <source>
        <strain evidence="5">11167</strain>
    </source>
</reference>
<accession>A0A9D9H6L6</accession>
<dbReference type="Proteomes" id="UP000823633">
    <property type="component" value="Unassembled WGS sequence"/>
</dbReference>
<evidence type="ECO:0000256" key="2">
    <source>
        <dbReference type="ARBA" id="ARBA00022679"/>
    </source>
</evidence>
<evidence type="ECO:0000313" key="6">
    <source>
        <dbReference type="Proteomes" id="UP000823633"/>
    </source>
</evidence>
<keyword evidence="2" id="KW-0808">Transferase</keyword>
<evidence type="ECO:0000256" key="1">
    <source>
        <dbReference type="ARBA" id="ARBA00010688"/>
    </source>
</evidence>
<dbReference type="PANTHER" id="PTHR43320:SF3">
    <property type="entry name" value="CARBOHYDRATE KINASE PFKB DOMAIN-CONTAINING PROTEIN"/>
    <property type="match status" value="1"/>
</dbReference>
<dbReference type="GO" id="GO:0016301">
    <property type="term" value="F:kinase activity"/>
    <property type="evidence" value="ECO:0007669"/>
    <property type="project" value="UniProtKB-KW"/>
</dbReference>
<dbReference type="InterPro" id="IPR011611">
    <property type="entry name" value="PfkB_dom"/>
</dbReference>
<dbReference type="SUPFAM" id="SSF53613">
    <property type="entry name" value="Ribokinase-like"/>
    <property type="match status" value="1"/>
</dbReference>
<protein>
    <submittedName>
        <fullName evidence="5">Adenosine kinase</fullName>
    </submittedName>
</protein>
<organism evidence="5 6">
    <name type="scientific">Candidatus Aphodenecus pullistercoris</name>
    <dbReference type="NCBI Taxonomy" id="2840669"/>
    <lineage>
        <taxon>Bacteria</taxon>
        <taxon>Pseudomonadati</taxon>
        <taxon>Spirochaetota</taxon>
        <taxon>Spirochaetia</taxon>
        <taxon>Spirochaetales</taxon>
        <taxon>Candidatus Aphodenecus</taxon>
    </lineage>
</organism>
<feature type="domain" description="Carbohydrate kinase PfkB" evidence="4">
    <location>
        <begin position="48"/>
        <end position="315"/>
    </location>
</feature>
<dbReference type="InterPro" id="IPR029056">
    <property type="entry name" value="Ribokinase-like"/>
</dbReference>
<dbReference type="EMBL" id="JADIMU010000028">
    <property type="protein sequence ID" value="MBO8442995.1"/>
    <property type="molecule type" value="Genomic_DNA"/>
</dbReference>
<name>A0A9D9H6L6_9SPIR</name>
<evidence type="ECO:0000313" key="5">
    <source>
        <dbReference type="EMBL" id="MBO8442995.1"/>
    </source>
</evidence>
<gene>
    <name evidence="5" type="ORF">IAC42_04475</name>
</gene>
<dbReference type="PROSITE" id="PS00584">
    <property type="entry name" value="PFKB_KINASES_2"/>
    <property type="match status" value="1"/>
</dbReference>
<dbReference type="CDD" id="cd01168">
    <property type="entry name" value="adenosine_kinase"/>
    <property type="match status" value="1"/>
</dbReference>
<evidence type="ECO:0000259" key="4">
    <source>
        <dbReference type="Pfam" id="PF00294"/>
    </source>
</evidence>
<dbReference type="AlphaFoldDB" id="A0A9D9H6L6"/>
<keyword evidence="3 5" id="KW-0418">Kinase</keyword>
<dbReference type="Pfam" id="PF00294">
    <property type="entry name" value="PfkB"/>
    <property type="match status" value="1"/>
</dbReference>
<dbReference type="Gene3D" id="3.40.1190.20">
    <property type="match status" value="1"/>
</dbReference>
<dbReference type="InterPro" id="IPR052700">
    <property type="entry name" value="Carb_kinase_PfkB-like"/>
</dbReference>
<comment type="similarity">
    <text evidence="1">Belongs to the carbohydrate kinase PfkB family.</text>
</comment>
<comment type="caution">
    <text evidence="5">The sequence shown here is derived from an EMBL/GenBank/DDBJ whole genome shotgun (WGS) entry which is preliminary data.</text>
</comment>
<reference evidence="5" key="2">
    <citation type="journal article" date="2021" name="PeerJ">
        <title>Extensive microbial diversity within the chicken gut microbiome revealed by metagenomics and culture.</title>
        <authorList>
            <person name="Gilroy R."/>
            <person name="Ravi A."/>
            <person name="Getino M."/>
            <person name="Pursley I."/>
            <person name="Horton D.L."/>
            <person name="Alikhan N.F."/>
            <person name="Baker D."/>
            <person name="Gharbi K."/>
            <person name="Hall N."/>
            <person name="Watson M."/>
            <person name="Adriaenssens E.M."/>
            <person name="Foster-Nyarko E."/>
            <person name="Jarju S."/>
            <person name="Secka A."/>
            <person name="Antonio M."/>
            <person name="Oren A."/>
            <person name="Chaudhuri R.R."/>
            <person name="La Ragione R."/>
            <person name="Hildebrand F."/>
            <person name="Pallen M.J."/>
        </authorList>
    </citation>
    <scope>NUCLEOTIDE SEQUENCE</scope>
    <source>
        <strain evidence="5">11167</strain>
    </source>
</reference>
<evidence type="ECO:0000256" key="3">
    <source>
        <dbReference type="ARBA" id="ARBA00022777"/>
    </source>
</evidence>
<dbReference type="PANTHER" id="PTHR43320">
    <property type="entry name" value="SUGAR KINASE"/>
    <property type="match status" value="1"/>
</dbReference>
<sequence length="330" mass="36163">MKVYGIGNPLIDILATVDDSGLEALSLHKGTMHLIDRARHARIIDYLKGHDLVYSPGGSCPNTMVTLRMMGVETTIAGGVGQDELADIYRDKLRQVGVHDELVTYDESTGTSIILLTADKERTMNTYLGANRCFKKEDVDLDSLSQAGLFYFTGYMWDTEAQKGAVMKALEYCKGHGIKVAFDVADPFAVGRYRQKFLSLIEEHCDIVFANSEEARYLFDNYDAYECCRSMAKLCPTAIVKNGKKGSFVADHGRIMEIPVQGSSHPVDTTGAGDTYAAGFLYGVAMGLDARTSGEIASCLAGEIISSLGAQFSKEDAARVRDHIEKTYLK</sequence>